<dbReference type="Gene3D" id="3.40.50.300">
    <property type="entry name" value="P-loop containing nucleotide triphosphate hydrolases"/>
    <property type="match status" value="1"/>
</dbReference>
<dbReference type="EMBL" id="JRLZ01000009">
    <property type="protein sequence ID" value="KGO95641.1"/>
    <property type="molecule type" value="Genomic_DNA"/>
</dbReference>
<dbReference type="PATRIC" id="fig|1107311.3.peg.1872"/>
<evidence type="ECO:0000256" key="1">
    <source>
        <dbReference type="ARBA" id="ARBA00004651"/>
    </source>
</evidence>
<sequence>MKELQYLNKYFIKYKYSFLLGVFITVAAQFFTLYTPKLVGDSIKTLEHSKLSYNATQEILLKNILLILATTLIAGFLTFLMRQTLIVMSRHIEFDLKNEVFQQYERLTQHFYKQNRTGDLMNRISEDVGKVRQYVGPAVMYSINTIIRFAVVTVQMYVVSPKLTLYSLLPLPILGYSIFKISSEINKRSTAYQQNLSKLSTFTQEIFSGIRVIKAYAIENNKQNDFANLSQESKTKNLDLARVQSLFGPLMILLIGISNLVVIYVGGMMYINGSIPDIGVIAEFILYINMLTWPVASLGWVSSMVQEAEASQKRINEFLKVVPEIQNTVNEKSDIKGKITFNNVSFTYDDTNIEALKNISFTINKGETLAILGKTGSGKSTILSLISRLYDVKDGAVKIDNTNIKNLNLYDVRDHIGFVPQDAFLFSDSIKNNIKFGKEEATDEEVIAAAKKAVVHKNIVKFKNQYDTVLGERGITLSGGQKQRVSIARAMIKDAPILLLDDCLSAVDTETEEAILNNLMEFCKDKTTIIVSHRVSSAKNADQIIILEDGKIIQEGSHYQLVNQEGYYKELFYKQLSEKEMQ</sequence>
<feature type="transmembrane region" description="Helical" evidence="9">
    <location>
        <begin position="284"/>
        <end position="305"/>
    </location>
</feature>
<dbReference type="GO" id="GO:0016887">
    <property type="term" value="F:ATP hydrolysis activity"/>
    <property type="evidence" value="ECO:0007669"/>
    <property type="project" value="InterPro"/>
</dbReference>
<dbReference type="PROSITE" id="PS50929">
    <property type="entry name" value="ABC_TM1F"/>
    <property type="match status" value="1"/>
</dbReference>
<keyword evidence="3" id="KW-1003">Cell membrane</keyword>
<feature type="domain" description="ABC transporter" evidence="10">
    <location>
        <begin position="339"/>
        <end position="574"/>
    </location>
</feature>
<feature type="domain" description="ABC transmembrane type-1" evidence="11">
    <location>
        <begin position="19"/>
        <end position="307"/>
    </location>
</feature>
<feature type="transmembrane region" description="Helical" evidence="9">
    <location>
        <begin position="246"/>
        <end position="272"/>
    </location>
</feature>
<dbReference type="InterPro" id="IPR003593">
    <property type="entry name" value="AAA+_ATPase"/>
</dbReference>
<keyword evidence="7 9" id="KW-1133">Transmembrane helix</keyword>
<accession>V6S7Q0</accession>
<organism evidence="12 13">
    <name type="scientific">Flavobacterium enshiense DK69</name>
    <dbReference type="NCBI Taxonomy" id="1107311"/>
    <lineage>
        <taxon>Bacteria</taxon>
        <taxon>Pseudomonadati</taxon>
        <taxon>Bacteroidota</taxon>
        <taxon>Flavobacteriia</taxon>
        <taxon>Flavobacteriales</taxon>
        <taxon>Flavobacteriaceae</taxon>
        <taxon>Flavobacterium</taxon>
    </lineage>
</organism>
<reference evidence="13" key="1">
    <citation type="submission" date="2013-09" db="EMBL/GenBank/DDBJ databases">
        <authorList>
            <person name="Zeng Z."/>
            <person name="Chen C."/>
        </authorList>
    </citation>
    <scope>NUCLEOTIDE SEQUENCE [LARGE SCALE GENOMIC DNA]</scope>
    <source>
        <strain evidence="13">DK69</strain>
    </source>
</reference>
<dbReference type="InterPro" id="IPR027417">
    <property type="entry name" value="P-loop_NTPase"/>
</dbReference>
<keyword evidence="2" id="KW-0813">Transport</keyword>
<gene>
    <name evidence="12" type="ORF">Q767_10470</name>
</gene>
<dbReference type="GO" id="GO:0015421">
    <property type="term" value="F:ABC-type oligopeptide transporter activity"/>
    <property type="evidence" value="ECO:0007669"/>
    <property type="project" value="TreeGrafter"/>
</dbReference>
<dbReference type="InterPro" id="IPR011527">
    <property type="entry name" value="ABC1_TM_dom"/>
</dbReference>
<evidence type="ECO:0000256" key="4">
    <source>
        <dbReference type="ARBA" id="ARBA00022692"/>
    </source>
</evidence>
<feature type="transmembrane region" description="Helical" evidence="9">
    <location>
        <begin position="16"/>
        <end position="39"/>
    </location>
</feature>
<dbReference type="PANTHER" id="PTHR43394">
    <property type="entry name" value="ATP-DEPENDENT PERMEASE MDL1, MITOCHONDRIAL"/>
    <property type="match status" value="1"/>
</dbReference>
<dbReference type="GO" id="GO:0005524">
    <property type="term" value="F:ATP binding"/>
    <property type="evidence" value="ECO:0007669"/>
    <property type="project" value="UniProtKB-KW"/>
</dbReference>
<keyword evidence="6" id="KW-0067">ATP-binding</keyword>
<reference evidence="12 13" key="2">
    <citation type="journal article" date="2015" name="Stand. Genomic Sci.">
        <title>High quality draft genomic sequence of Flavobacterium enshiense DK69(T) and comparison among Flavobacterium genomes.</title>
        <authorList>
            <person name="Zeng Z."/>
            <person name="Chen C."/>
            <person name="Du H."/>
            <person name="Wang G."/>
            <person name="Li M."/>
        </authorList>
    </citation>
    <scope>NUCLEOTIDE SEQUENCE [LARGE SCALE GENOMIC DNA]</scope>
    <source>
        <strain evidence="12 13">DK69</strain>
    </source>
</reference>
<evidence type="ECO:0000256" key="8">
    <source>
        <dbReference type="ARBA" id="ARBA00023136"/>
    </source>
</evidence>
<evidence type="ECO:0000259" key="11">
    <source>
        <dbReference type="PROSITE" id="PS50929"/>
    </source>
</evidence>
<dbReference type="PANTHER" id="PTHR43394:SF1">
    <property type="entry name" value="ATP-BINDING CASSETTE SUB-FAMILY B MEMBER 10, MITOCHONDRIAL"/>
    <property type="match status" value="1"/>
</dbReference>
<evidence type="ECO:0000259" key="10">
    <source>
        <dbReference type="PROSITE" id="PS50893"/>
    </source>
</evidence>
<dbReference type="FunFam" id="3.40.50.300:FF:000221">
    <property type="entry name" value="Multidrug ABC transporter ATP-binding protein"/>
    <property type="match status" value="1"/>
</dbReference>
<dbReference type="PROSITE" id="PS50893">
    <property type="entry name" value="ABC_TRANSPORTER_2"/>
    <property type="match status" value="1"/>
</dbReference>
<keyword evidence="8 9" id="KW-0472">Membrane</keyword>
<evidence type="ECO:0000313" key="12">
    <source>
        <dbReference type="EMBL" id="KGO95641.1"/>
    </source>
</evidence>
<dbReference type="AlphaFoldDB" id="V6S7Q0"/>
<dbReference type="Proteomes" id="UP000030149">
    <property type="component" value="Unassembled WGS sequence"/>
</dbReference>
<dbReference type="eggNOG" id="COG1132">
    <property type="taxonomic scope" value="Bacteria"/>
</dbReference>
<dbReference type="SMART" id="SM00382">
    <property type="entry name" value="AAA"/>
    <property type="match status" value="1"/>
</dbReference>
<evidence type="ECO:0000256" key="6">
    <source>
        <dbReference type="ARBA" id="ARBA00022840"/>
    </source>
</evidence>
<evidence type="ECO:0000256" key="2">
    <source>
        <dbReference type="ARBA" id="ARBA00022448"/>
    </source>
</evidence>
<dbReference type="Pfam" id="PF00005">
    <property type="entry name" value="ABC_tran"/>
    <property type="match status" value="1"/>
</dbReference>
<evidence type="ECO:0000256" key="3">
    <source>
        <dbReference type="ARBA" id="ARBA00022475"/>
    </source>
</evidence>
<dbReference type="Pfam" id="PF00664">
    <property type="entry name" value="ABC_membrane"/>
    <property type="match status" value="1"/>
</dbReference>
<evidence type="ECO:0000256" key="9">
    <source>
        <dbReference type="SAM" id="Phobius"/>
    </source>
</evidence>
<dbReference type="Gene3D" id="1.20.1560.10">
    <property type="entry name" value="ABC transporter type 1, transmembrane domain"/>
    <property type="match status" value="1"/>
</dbReference>
<dbReference type="OrthoDB" id="9780296at2"/>
<evidence type="ECO:0000313" key="13">
    <source>
        <dbReference type="Proteomes" id="UP000030149"/>
    </source>
</evidence>
<dbReference type="RefSeq" id="WP_023573893.1">
    <property type="nucleotide sequence ID" value="NZ_AVCS01000013.1"/>
</dbReference>
<protein>
    <submittedName>
        <fullName evidence="12">ABC transporter</fullName>
    </submittedName>
</protein>
<keyword evidence="13" id="KW-1185">Reference proteome</keyword>
<keyword evidence="4 9" id="KW-0812">Transmembrane</keyword>
<dbReference type="InterPro" id="IPR003439">
    <property type="entry name" value="ABC_transporter-like_ATP-bd"/>
</dbReference>
<comment type="subcellular location">
    <subcellularLocation>
        <location evidence="1">Cell membrane</location>
        <topology evidence="1">Multi-pass membrane protein</topology>
    </subcellularLocation>
</comment>
<dbReference type="PROSITE" id="PS00211">
    <property type="entry name" value="ABC_TRANSPORTER_1"/>
    <property type="match status" value="1"/>
</dbReference>
<dbReference type="InterPro" id="IPR039421">
    <property type="entry name" value="Type_1_exporter"/>
</dbReference>
<dbReference type="CDD" id="cd18541">
    <property type="entry name" value="ABC_6TM_TmrB_like"/>
    <property type="match status" value="1"/>
</dbReference>
<comment type="caution">
    <text evidence="12">The sequence shown here is derived from an EMBL/GenBank/DDBJ whole genome shotgun (WGS) entry which is preliminary data.</text>
</comment>
<keyword evidence="5" id="KW-0547">Nucleotide-binding</keyword>
<name>V6S7Q0_9FLAO</name>
<dbReference type="InterPro" id="IPR017871">
    <property type="entry name" value="ABC_transporter-like_CS"/>
</dbReference>
<feature type="transmembrane region" description="Helical" evidence="9">
    <location>
        <begin position="59"/>
        <end position="80"/>
    </location>
</feature>
<dbReference type="SUPFAM" id="SSF90123">
    <property type="entry name" value="ABC transporter transmembrane region"/>
    <property type="match status" value="1"/>
</dbReference>
<dbReference type="InterPro" id="IPR036640">
    <property type="entry name" value="ABC1_TM_sf"/>
</dbReference>
<proteinExistence type="predicted"/>
<dbReference type="GO" id="GO:0005886">
    <property type="term" value="C:plasma membrane"/>
    <property type="evidence" value="ECO:0007669"/>
    <property type="project" value="UniProtKB-SubCell"/>
</dbReference>
<dbReference type="SUPFAM" id="SSF52540">
    <property type="entry name" value="P-loop containing nucleoside triphosphate hydrolases"/>
    <property type="match status" value="1"/>
</dbReference>
<dbReference type="STRING" id="1107311.Q767_10470"/>
<evidence type="ECO:0000256" key="5">
    <source>
        <dbReference type="ARBA" id="ARBA00022741"/>
    </source>
</evidence>
<evidence type="ECO:0000256" key="7">
    <source>
        <dbReference type="ARBA" id="ARBA00022989"/>
    </source>
</evidence>